<evidence type="ECO:0000256" key="3">
    <source>
        <dbReference type="ARBA" id="ARBA00022989"/>
    </source>
</evidence>
<dbReference type="PANTHER" id="PTHR23514:SF13">
    <property type="entry name" value="INNER MEMBRANE PROTEIN YBJJ"/>
    <property type="match status" value="1"/>
</dbReference>
<dbReference type="Pfam" id="PF07690">
    <property type="entry name" value="MFS_1"/>
    <property type="match status" value="1"/>
</dbReference>
<feature type="transmembrane region" description="Helical" evidence="5">
    <location>
        <begin position="168"/>
        <end position="191"/>
    </location>
</feature>
<feature type="transmembrane region" description="Helical" evidence="5">
    <location>
        <begin position="287"/>
        <end position="305"/>
    </location>
</feature>
<organism evidence="7 8">
    <name type="scientific">Ruania alkalisoli</name>
    <dbReference type="NCBI Taxonomy" id="2779775"/>
    <lineage>
        <taxon>Bacteria</taxon>
        <taxon>Bacillati</taxon>
        <taxon>Actinomycetota</taxon>
        <taxon>Actinomycetes</taxon>
        <taxon>Micrococcales</taxon>
        <taxon>Ruaniaceae</taxon>
        <taxon>Ruania</taxon>
    </lineage>
</organism>
<feature type="transmembrane region" description="Helical" evidence="5">
    <location>
        <begin position="311"/>
        <end position="329"/>
    </location>
</feature>
<evidence type="ECO:0000256" key="4">
    <source>
        <dbReference type="ARBA" id="ARBA00023136"/>
    </source>
</evidence>
<feature type="transmembrane region" description="Helical" evidence="5">
    <location>
        <begin position="374"/>
        <end position="392"/>
    </location>
</feature>
<evidence type="ECO:0000256" key="1">
    <source>
        <dbReference type="ARBA" id="ARBA00004651"/>
    </source>
</evidence>
<accession>A0A7M1SRA3</accession>
<comment type="subcellular location">
    <subcellularLocation>
        <location evidence="1">Cell membrane</location>
        <topology evidence="1">Multi-pass membrane protein</topology>
    </subcellularLocation>
</comment>
<dbReference type="KEGG" id="halt:IM660_15385"/>
<evidence type="ECO:0000256" key="2">
    <source>
        <dbReference type="ARBA" id="ARBA00022692"/>
    </source>
</evidence>
<keyword evidence="3 5" id="KW-1133">Transmembrane helix</keyword>
<name>A0A7M1SRA3_9MICO</name>
<evidence type="ECO:0000256" key="5">
    <source>
        <dbReference type="SAM" id="Phobius"/>
    </source>
</evidence>
<dbReference type="Proteomes" id="UP000593758">
    <property type="component" value="Chromosome"/>
</dbReference>
<dbReference type="GO" id="GO:0022857">
    <property type="term" value="F:transmembrane transporter activity"/>
    <property type="evidence" value="ECO:0007669"/>
    <property type="project" value="InterPro"/>
</dbReference>
<feature type="transmembrane region" description="Helical" evidence="5">
    <location>
        <begin position="139"/>
        <end position="162"/>
    </location>
</feature>
<proteinExistence type="predicted"/>
<dbReference type="InterPro" id="IPR051788">
    <property type="entry name" value="MFS_Transporter"/>
</dbReference>
<feature type="transmembrane region" description="Helical" evidence="5">
    <location>
        <begin position="80"/>
        <end position="98"/>
    </location>
</feature>
<dbReference type="GO" id="GO:0005886">
    <property type="term" value="C:plasma membrane"/>
    <property type="evidence" value="ECO:0007669"/>
    <property type="project" value="UniProtKB-SubCell"/>
</dbReference>
<dbReference type="SUPFAM" id="SSF103473">
    <property type="entry name" value="MFS general substrate transporter"/>
    <property type="match status" value="1"/>
</dbReference>
<feature type="domain" description="Major facilitator superfamily (MFS) profile" evidence="6">
    <location>
        <begin position="13"/>
        <end position="396"/>
    </location>
</feature>
<feature type="transmembrane region" description="Helical" evidence="5">
    <location>
        <begin position="256"/>
        <end position="275"/>
    </location>
</feature>
<feature type="transmembrane region" description="Helical" evidence="5">
    <location>
        <begin position="12"/>
        <end position="29"/>
    </location>
</feature>
<keyword evidence="2 5" id="KW-0812">Transmembrane</keyword>
<evidence type="ECO:0000313" key="7">
    <source>
        <dbReference type="EMBL" id="QOR70005.1"/>
    </source>
</evidence>
<dbReference type="AlphaFoldDB" id="A0A7M1SRA3"/>
<feature type="transmembrane region" description="Helical" evidence="5">
    <location>
        <begin position="341"/>
        <end position="362"/>
    </location>
</feature>
<keyword evidence="4 5" id="KW-0472">Membrane</keyword>
<feature type="transmembrane region" description="Helical" evidence="5">
    <location>
        <begin position="104"/>
        <end position="127"/>
    </location>
</feature>
<feature type="transmembrane region" description="Helical" evidence="5">
    <location>
        <begin position="49"/>
        <end position="68"/>
    </location>
</feature>
<dbReference type="PANTHER" id="PTHR23514">
    <property type="entry name" value="BYPASS OF STOP CODON PROTEIN 6"/>
    <property type="match status" value="1"/>
</dbReference>
<protein>
    <submittedName>
        <fullName evidence="7">MFS transporter</fullName>
    </submittedName>
</protein>
<keyword evidence="8" id="KW-1185">Reference proteome</keyword>
<dbReference type="EMBL" id="CP063169">
    <property type="protein sequence ID" value="QOR70005.1"/>
    <property type="molecule type" value="Genomic_DNA"/>
</dbReference>
<gene>
    <name evidence="7" type="ORF">IM660_15385</name>
</gene>
<reference evidence="7 8" key="1">
    <citation type="submission" date="2020-10" db="EMBL/GenBank/DDBJ databases">
        <title>Haloactinobacterium sp. RN3S43, a bacterium isolated from saline soil.</title>
        <authorList>
            <person name="Sun J.-Q."/>
        </authorList>
    </citation>
    <scope>NUCLEOTIDE SEQUENCE [LARGE SCALE GENOMIC DNA]</scope>
    <source>
        <strain evidence="7 8">RN3S43</strain>
    </source>
</reference>
<evidence type="ECO:0000259" key="6">
    <source>
        <dbReference type="PROSITE" id="PS50850"/>
    </source>
</evidence>
<sequence length="417" mass="42547">MSPTVSPERARRGAALVMATFTLNGFTLANWLSRIPTVRDELRLSEGQLGMIILIGSLGSLFSMPVTGRMIHRFGARTTVVLAATFASAGLGVVAAGVGTGAVWLLIAGLFLAMIGVGGWDVAMNYAGTVAEQALDRAIMPWFHGGFSIGTVLGAGAGALVIRAGIGVPLHVLTVVAVVFALVVLCTRGFLPAEPEPQSHDGVPHRGPGTSFLRVWFERRTLLVGLVVLAAALTEGAANDWLALAVVDGFGAPNEVGAIGLTIFLVGMTVMRFLGTFLLNRFGRVPVLRLCTAMAIAGLAIFALVPVLPVAMAGGALWGMGAALGFPVGMSAASDEPAKAAARLAVVSTIGYSAFLVGPGVLGLLGEAVGTRHALLVIMVPLVAGLFAIPAARELRASGEQVGSPVGGSGAGQEAQS</sequence>
<dbReference type="InterPro" id="IPR011701">
    <property type="entry name" value="MFS"/>
</dbReference>
<dbReference type="Gene3D" id="1.20.1250.20">
    <property type="entry name" value="MFS general substrate transporter like domains"/>
    <property type="match status" value="2"/>
</dbReference>
<feature type="transmembrane region" description="Helical" evidence="5">
    <location>
        <begin position="222"/>
        <end position="244"/>
    </location>
</feature>
<dbReference type="InterPro" id="IPR036259">
    <property type="entry name" value="MFS_trans_sf"/>
</dbReference>
<dbReference type="PROSITE" id="PS50850">
    <property type="entry name" value="MFS"/>
    <property type="match status" value="1"/>
</dbReference>
<evidence type="ECO:0000313" key="8">
    <source>
        <dbReference type="Proteomes" id="UP000593758"/>
    </source>
</evidence>
<dbReference type="InterPro" id="IPR020846">
    <property type="entry name" value="MFS_dom"/>
</dbReference>
<dbReference type="CDD" id="cd17393">
    <property type="entry name" value="MFS_MosC_like"/>
    <property type="match status" value="1"/>
</dbReference>